<dbReference type="EMBL" id="JBHUEH010000032">
    <property type="protein sequence ID" value="MFD1888217.1"/>
    <property type="molecule type" value="Genomic_DNA"/>
</dbReference>
<accession>A0ABW4RPH6</accession>
<dbReference type="SUPFAM" id="SSF141066">
    <property type="entry name" value="ICP-like"/>
    <property type="match status" value="2"/>
</dbReference>
<evidence type="ECO:0000313" key="5">
    <source>
        <dbReference type="Proteomes" id="UP001597233"/>
    </source>
</evidence>
<comment type="caution">
    <text evidence="4">The sequence shown here is derived from an EMBL/GenBank/DDBJ whole genome shotgun (WGS) entry which is preliminary data.</text>
</comment>
<dbReference type="InterPro" id="IPR052781">
    <property type="entry name" value="Cys_protease_inhibitor_I42"/>
</dbReference>
<dbReference type="RefSeq" id="WP_347322947.1">
    <property type="nucleotide sequence ID" value="NZ_JBCGUH010000001.1"/>
</dbReference>
<feature type="domain" description="Proteinase inhibitor I42 chagasin" evidence="3">
    <location>
        <begin position="70"/>
        <end position="156"/>
    </location>
</feature>
<keyword evidence="1 4" id="KW-0646">Protease inhibitor</keyword>
<name>A0ABW4RPH6_9BACL</name>
<dbReference type="InterPro" id="IPR036331">
    <property type="entry name" value="Chagasin-like_sf"/>
</dbReference>
<organism evidence="4 5">
    <name type="scientific">Paenibacillus wenxiniae</name>
    <dbReference type="NCBI Taxonomy" id="1636843"/>
    <lineage>
        <taxon>Bacteria</taxon>
        <taxon>Bacillati</taxon>
        <taxon>Bacillota</taxon>
        <taxon>Bacilli</taxon>
        <taxon>Bacillales</taxon>
        <taxon>Paenibacillaceae</taxon>
        <taxon>Paenibacillus</taxon>
    </lineage>
</organism>
<evidence type="ECO:0000313" key="4">
    <source>
        <dbReference type="EMBL" id="MFD1888217.1"/>
    </source>
</evidence>
<dbReference type="GO" id="GO:0030414">
    <property type="term" value="F:peptidase inhibitor activity"/>
    <property type="evidence" value="ECO:0007669"/>
    <property type="project" value="UniProtKB-KW"/>
</dbReference>
<dbReference type="PANTHER" id="PTHR36530">
    <property type="entry name" value="INHIBITOR OF CYSTEINE PEPTIDASE"/>
    <property type="match status" value="1"/>
</dbReference>
<reference evidence="5" key="1">
    <citation type="journal article" date="2019" name="Int. J. Syst. Evol. Microbiol.">
        <title>The Global Catalogue of Microorganisms (GCM) 10K type strain sequencing project: providing services to taxonomists for standard genome sequencing and annotation.</title>
        <authorList>
            <consortium name="The Broad Institute Genomics Platform"/>
            <consortium name="The Broad Institute Genome Sequencing Center for Infectious Disease"/>
            <person name="Wu L."/>
            <person name="Ma J."/>
        </authorList>
    </citation>
    <scope>NUCLEOTIDE SEQUENCE [LARGE SCALE GENOMIC DNA]</scope>
    <source>
        <strain evidence="5">CCUG 54950</strain>
    </source>
</reference>
<protein>
    <submittedName>
        <fullName evidence="4">Protease inhibitor I42 family protein</fullName>
    </submittedName>
</protein>
<dbReference type="Proteomes" id="UP001597233">
    <property type="component" value="Unassembled WGS sequence"/>
</dbReference>
<gene>
    <name evidence="4" type="ORF">ACFSC9_22285</name>
</gene>
<feature type="domain" description="Proteinase inhibitor I42 chagasin" evidence="3">
    <location>
        <begin position="178"/>
        <end position="269"/>
    </location>
</feature>
<evidence type="ECO:0000256" key="1">
    <source>
        <dbReference type="ARBA" id="ARBA00022690"/>
    </source>
</evidence>
<sequence>MKKMTNNQPVQKTARRQAWKAIALTAGCLGLLGTGVGANVIHAAPVTMTKVTTEQQKTTTSKVTNKTIEVAAGQTFTINHEEIGSNGYSWTYTTDKGITFVSKSEKAPKGQDGMTKPTIKTWKFKADKAGTYKVTFNYGPAWKKDAKPAETVIYTIKVSDKKAADQSTVVDKTIEAVAGKTFNIKLEQNDSTGYSWTYKADAQLELVKAAEQATASNSKSKDGDPIVGAPTNKTWTFKATKPGTYKITFTYEREWEKGDKPVQTIIYTVHVK</sequence>
<dbReference type="Pfam" id="PF09394">
    <property type="entry name" value="Inhibitor_I42"/>
    <property type="match status" value="2"/>
</dbReference>
<dbReference type="PANTHER" id="PTHR36530:SF1">
    <property type="entry name" value="AMOEBIASIN-1"/>
    <property type="match status" value="1"/>
</dbReference>
<keyword evidence="5" id="KW-1185">Reference proteome</keyword>
<keyword evidence="2" id="KW-0789">Thiol protease inhibitor</keyword>
<evidence type="ECO:0000259" key="3">
    <source>
        <dbReference type="Pfam" id="PF09394"/>
    </source>
</evidence>
<proteinExistence type="predicted"/>
<evidence type="ECO:0000256" key="2">
    <source>
        <dbReference type="ARBA" id="ARBA00022704"/>
    </source>
</evidence>
<dbReference type="Gene3D" id="2.60.40.2020">
    <property type="match status" value="2"/>
</dbReference>
<dbReference type="InterPro" id="IPR018990">
    <property type="entry name" value="Prot_inh_I42_chagasin"/>
</dbReference>